<dbReference type="Proteomes" id="UP000197424">
    <property type="component" value="Chromosome"/>
</dbReference>
<keyword evidence="5 7" id="KW-0456">Lyase</keyword>
<dbReference type="Pfam" id="PF00682">
    <property type="entry name" value="HMGL-like"/>
    <property type="match status" value="1"/>
</dbReference>
<name>A0A248LJM8_9NEIS</name>
<dbReference type="PANTHER" id="PTHR42738">
    <property type="entry name" value="HYDROXYMETHYLGLUTARYL-COA LYASE"/>
    <property type="match status" value="1"/>
</dbReference>
<accession>A0A248LJM8</accession>
<dbReference type="PROSITE" id="PS50991">
    <property type="entry name" value="PYR_CT"/>
    <property type="match status" value="1"/>
</dbReference>
<dbReference type="RefSeq" id="WP_088861018.1">
    <property type="nucleotide sequence ID" value="NZ_CP022115.1"/>
</dbReference>
<dbReference type="GO" id="GO:0004419">
    <property type="term" value="F:hydroxymethylglutaryl-CoA lyase activity"/>
    <property type="evidence" value="ECO:0007669"/>
    <property type="project" value="UniProtKB-EC"/>
</dbReference>
<evidence type="ECO:0000256" key="1">
    <source>
        <dbReference type="ARBA" id="ARBA00005143"/>
    </source>
</evidence>
<dbReference type="InterPro" id="IPR000891">
    <property type="entry name" value="PYR_CT"/>
</dbReference>
<dbReference type="GO" id="GO:0006552">
    <property type="term" value="P:L-leucine catabolic process"/>
    <property type="evidence" value="ECO:0007669"/>
    <property type="project" value="TreeGrafter"/>
</dbReference>
<organism evidence="7 8">
    <name type="scientific">Laribacter hongkongensis</name>
    <dbReference type="NCBI Taxonomy" id="168471"/>
    <lineage>
        <taxon>Bacteria</taxon>
        <taxon>Pseudomonadati</taxon>
        <taxon>Pseudomonadota</taxon>
        <taxon>Betaproteobacteria</taxon>
        <taxon>Neisseriales</taxon>
        <taxon>Aquaspirillaceae</taxon>
        <taxon>Laribacter</taxon>
    </lineage>
</organism>
<evidence type="ECO:0000313" key="7">
    <source>
        <dbReference type="EMBL" id="ASJ24948.1"/>
    </source>
</evidence>
<proteinExistence type="inferred from homology"/>
<protein>
    <recommendedName>
        <fullName evidence="3">hydroxymethylglutaryl-CoA lyase</fullName>
        <ecNumber evidence="3">4.1.3.4</ecNumber>
    </recommendedName>
</protein>
<dbReference type="GO" id="GO:0046951">
    <property type="term" value="P:ketone body biosynthetic process"/>
    <property type="evidence" value="ECO:0007669"/>
    <property type="project" value="TreeGrafter"/>
</dbReference>
<keyword evidence="4" id="KW-0479">Metal-binding</keyword>
<dbReference type="EC" id="4.1.3.4" evidence="3"/>
<dbReference type="OrthoDB" id="9784013at2"/>
<dbReference type="AlphaFoldDB" id="A0A248LJM8"/>
<dbReference type="GO" id="GO:0046872">
    <property type="term" value="F:metal ion binding"/>
    <property type="evidence" value="ECO:0007669"/>
    <property type="project" value="UniProtKB-KW"/>
</dbReference>
<feature type="domain" description="Pyruvate carboxyltransferase" evidence="6">
    <location>
        <begin position="6"/>
        <end position="273"/>
    </location>
</feature>
<gene>
    <name evidence="7" type="ORF">LHGZ1_2117</name>
</gene>
<dbReference type="InterPro" id="IPR013785">
    <property type="entry name" value="Aldolase_TIM"/>
</dbReference>
<comment type="pathway">
    <text evidence="1">Metabolic intermediate metabolism; (S)-3-hydroxy-3-methylglutaryl-CoA degradation; acetoacetate from (S)-3-hydroxy-3-methylglutaryl-CoA: step 1/1.</text>
</comment>
<sequence length="306" mass="32290">MSKHHVTLVEVGPRDGLQNESRSLPVGLRVELVERLVAAGLSVIEAGSFVSPKWVPQMAGTAEVLAGIAPAPGLRLPVLVPNRQGLQAAMDAGVREIAVFTAASETFAFKNLNCSIGDSLARFAPVIDEARLAGLRVRGYVSCVLGCPYEGSVAPERVVDVSASLLKLGCDEISLGDTIGAGTPDTTRRLIRELAREVPVERLAGHFHDTWGMAAANVYAAWLEGMRTFDCSVGGLGGCPYAPGATGNVATEDLVHLFDGMGITTGVSLAAVVETAHWISRQLGRQPASRAARAWLARHPLPVEAR</sequence>
<reference evidence="8" key="1">
    <citation type="submission" date="2017-06" db="EMBL/GenBank/DDBJ databases">
        <title>Whole genome sequence of Laribacter hongkongensis LHGZ1.</title>
        <authorList>
            <person name="Chen D."/>
            <person name="Wu H."/>
            <person name="Chen J."/>
        </authorList>
    </citation>
    <scope>NUCLEOTIDE SEQUENCE [LARGE SCALE GENOMIC DNA]</scope>
    <source>
        <strain evidence="8">LHGZ1</strain>
    </source>
</reference>
<dbReference type="FunFam" id="3.20.20.70:FF:000201">
    <property type="entry name" value="Hydroxymethylglutaryl-CoA lyase"/>
    <property type="match status" value="1"/>
</dbReference>
<evidence type="ECO:0000313" key="8">
    <source>
        <dbReference type="Proteomes" id="UP000197424"/>
    </source>
</evidence>
<evidence type="ECO:0000256" key="3">
    <source>
        <dbReference type="ARBA" id="ARBA00012910"/>
    </source>
</evidence>
<dbReference type="CDD" id="cd07938">
    <property type="entry name" value="DRE_TIM_HMGL"/>
    <property type="match status" value="1"/>
</dbReference>
<dbReference type="InterPro" id="IPR043594">
    <property type="entry name" value="HMGL"/>
</dbReference>
<dbReference type="SUPFAM" id="SSF51569">
    <property type="entry name" value="Aldolase"/>
    <property type="match status" value="1"/>
</dbReference>
<dbReference type="PANTHER" id="PTHR42738:SF7">
    <property type="entry name" value="HYDROXYMETHYLGLUTARYL-COA LYASE"/>
    <property type="match status" value="1"/>
</dbReference>
<evidence type="ECO:0000256" key="2">
    <source>
        <dbReference type="ARBA" id="ARBA00009405"/>
    </source>
</evidence>
<dbReference type="EMBL" id="CP022115">
    <property type="protein sequence ID" value="ASJ24948.1"/>
    <property type="molecule type" value="Genomic_DNA"/>
</dbReference>
<evidence type="ECO:0000256" key="5">
    <source>
        <dbReference type="ARBA" id="ARBA00023239"/>
    </source>
</evidence>
<dbReference type="NCBIfam" id="NF004283">
    <property type="entry name" value="PRK05692.1"/>
    <property type="match status" value="1"/>
</dbReference>
<evidence type="ECO:0000256" key="4">
    <source>
        <dbReference type="ARBA" id="ARBA00022723"/>
    </source>
</evidence>
<dbReference type="Gene3D" id="3.20.20.70">
    <property type="entry name" value="Aldolase class I"/>
    <property type="match status" value="1"/>
</dbReference>
<evidence type="ECO:0000259" key="6">
    <source>
        <dbReference type="PROSITE" id="PS50991"/>
    </source>
</evidence>
<comment type="similarity">
    <text evidence="2">Belongs to the HMG-CoA lyase family.</text>
</comment>